<protein>
    <submittedName>
        <fullName evidence="3">Si:ch211-106h4.4</fullName>
    </submittedName>
</protein>
<evidence type="ECO:0000256" key="1">
    <source>
        <dbReference type="SAM" id="MobiDB-lite"/>
    </source>
</evidence>
<evidence type="ECO:0000313" key="4">
    <source>
        <dbReference type="Proteomes" id="UP000314980"/>
    </source>
</evidence>
<dbReference type="InterPro" id="IPR013320">
    <property type="entry name" value="ConA-like_dom_sf"/>
</dbReference>
<dbReference type="Gene3D" id="2.60.120.200">
    <property type="match status" value="3"/>
</dbReference>
<dbReference type="PANTHER" id="PTHR23282">
    <property type="entry name" value="APICAL ENDOSOMAL GLYCOPROTEIN PRECURSOR"/>
    <property type="match status" value="1"/>
</dbReference>
<accession>A0A4W6EUI7</accession>
<dbReference type="GO" id="GO:0016020">
    <property type="term" value="C:membrane"/>
    <property type="evidence" value="ECO:0007669"/>
    <property type="project" value="InterPro"/>
</dbReference>
<organism evidence="3 4">
    <name type="scientific">Lates calcarifer</name>
    <name type="common">Barramundi</name>
    <name type="synonym">Holocentrus calcarifer</name>
    <dbReference type="NCBI Taxonomy" id="8187"/>
    <lineage>
        <taxon>Eukaryota</taxon>
        <taxon>Metazoa</taxon>
        <taxon>Chordata</taxon>
        <taxon>Craniata</taxon>
        <taxon>Vertebrata</taxon>
        <taxon>Euteleostomi</taxon>
        <taxon>Actinopterygii</taxon>
        <taxon>Neopterygii</taxon>
        <taxon>Teleostei</taxon>
        <taxon>Neoteleostei</taxon>
        <taxon>Acanthomorphata</taxon>
        <taxon>Carangaria</taxon>
        <taxon>Carangaria incertae sedis</taxon>
        <taxon>Centropomidae</taxon>
        <taxon>Lates</taxon>
    </lineage>
</organism>
<feature type="domain" description="MAM" evidence="2">
    <location>
        <begin position="1"/>
        <end position="101"/>
    </location>
</feature>
<reference evidence="4" key="1">
    <citation type="submission" date="2015-09" db="EMBL/GenBank/DDBJ databases">
        <authorList>
            <person name="Sai Rama Sridatta P."/>
        </authorList>
    </citation>
    <scope>NUCLEOTIDE SEQUENCE [LARGE SCALE GENOMIC DNA]</scope>
</reference>
<proteinExistence type="predicted"/>
<reference evidence="3" key="2">
    <citation type="submission" date="2025-08" db="UniProtKB">
        <authorList>
            <consortium name="Ensembl"/>
        </authorList>
    </citation>
    <scope>IDENTIFICATION</scope>
</reference>
<dbReference type="Ensembl" id="ENSLCAT00010043969.1">
    <property type="protein sequence ID" value="ENSLCAP00010042911.1"/>
    <property type="gene ID" value="ENSLCAG00010020014.1"/>
</dbReference>
<feature type="compositionally biased region" description="Polar residues" evidence="1">
    <location>
        <begin position="127"/>
        <end position="147"/>
    </location>
</feature>
<dbReference type="Proteomes" id="UP000314980">
    <property type="component" value="Unassembled WGS sequence"/>
</dbReference>
<reference evidence="3" key="3">
    <citation type="submission" date="2025-09" db="UniProtKB">
        <authorList>
            <consortium name="Ensembl"/>
        </authorList>
    </citation>
    <scope>IDENTIFICATION</scope>
</reference>
<keyword evidence="4" id="KW-1185">Reference proteome</keyword>
<dbReference type="InParanoid" id="A0A4W6EUI7"/>
<evidence type="ECO:0000313" key="3">
    <source>
        <dbReference type="Ensembl" id="ENSLCAP00010042911.1"/>
    </source>
</evidence>
<feature type="region of interest" description="Disordered" evidence="1">
    <location>
        <begin position="434"/>
        <end position="455"/>
    </location>
</feature>
<dbReference type="Pfam" id="PF00629">
    <property type="entry name" value="MAM"/>
    <property type="match status" value="3"/>
</dbReference>
<sequence>MAQLKSSLLPPAGEKGYCFTFWYHMFGATVGSLRMLLQTADPWKKTLVWQKSRNQGDQWLSVQTHVTLQKVHQVILEATVGGEAGDIAIDDISIISGPCPVSDLCDFEEGSCNWQQQTDDDFDWIRQSGSTHNANTGPDSDHTTNTPAGHYYYLPSSSTDRTGQTAAMSSPLYPAGKGACVQLWYHMYGTGMGTLNVYQKSEDGKKALIFSQTGDQGRLWRFAQASLLPRVQPYRIVVEGVKARPTLEGDMAFDDVQLMDAQCPPHGFCDFERNMCSWSNLGVGVDQGDWLRGRGASPNPNTGPSVDHTTNSTQGYYLYVDSSVGEWGSTSFLVSDVFQPSTRGHCLTFWYHMYGSNVGTVRVYINDRKMHTGGTEEGILKWIETGNKGDKWHMANVSIKHEEAFWFVFVYQRGENGGGDVALDDITISHEGCYSDPPINPPDDNNGNAKPSLTTSTEDLSHLLRHFYFTVG</sequence>
<dbReference type="PROSITE" id="PS50060">
    <property type="entry name" value="MAM_2"/>
    <property type="match status" value="3"/>
</dbReference>
<dbReference type="PROSITE" id="PS00740">
    <property type="entry name" value="MAM_1"/>
    <property type="match status" value="1"/>
</dbReference>
<dbReference type="SMART" id="SM00137">
    <property type="entry name" value="MAM"/>
    <property type="match status" value="2"/>
</dbReference>
<dbReference type="SUPFAM" id="SSF49899">
    <property type="entry name" value="Concanavalin A-like lectins/glucanases"/>
    <property type="match status" value="3"/>
</dbReference>
<evidence type="ECO:0000259" key="2">
    <source>
        <dbReference type="PROSITE" id="PS50060"/>
    </source>
</evidence>
<feature type="domain" description="MAM" evidence="2">
    <location>
        <begin position="103"/>
        <end position="265"/>
    </location>
</feature>
<name>A0A4W6EUI7_LATCA</name>
<feature type="region of interest" description="Disordered" evidence="1">
    <location>
        <begin position="125"/>
        <end position="147"/>
    </location>
</feature>
<dbReference type="InterPro" id="IPR000998">
    <property type="entry name" value="MAM_dom"/>
</dbReference>
<feature type="domain" description="MAM" evidence="2">
    <location>
        <begin position="267"/>
        <end position="435"/>
    </location>
</feature>
<dbReference type="InterPro" id="IPR051560">
    <property type="entry name" value="MAM_domain-containing"/>
</dbReference>
<dbReference type="PANTHER" id="PTHR23282:SF150">
    <property type="entry name" value="SI:CH211-106H4.4"/>
    <property type="match status" value="1"/>
</dbReference>
<dbReference type="AlphaFoldDB" id="A0A4W6EUI7"/>
<dbReference type="GeneTree" id="ENSGT00940000164732"/>
<dbReference type="CDD" id="cd06263">
    <property type="entry name" value="MAM"/>
    <property type="match status" value="2"/>
</dbReference>